<dbReference type="OrthoDB" id="29013at2759"/>
<reference evidence="4 5" key="1">
    <citation type="journal article" date="2019" name="Sci. Rep.">
        <title>Comparative genomics of chytrid fungi reveal insights into the obligate biotrophic and pathogenic lifestyle of Synchytrium endobioticum.</title>
        <authorList>
            <person name="van de Vossenberg B.T.L.H."/>
            <person name="Warris S."/>
            <person name="Nguyen H.D.T."/>
            <person name="van Gent-Pelzer M.P.E."/>
            <person name="Joly D.L."/>
            <person name="van de Geest H.C."/>
            <person name="Bonants P.J.M."/>
            <person name="Smith D.S."/>
            <person name="Levesque C.A."/>
            <person name="van der Lee T.A.J."/>
        </authorList>
    </citation>
    <scope>NUCLEOTIDE SEQUENCE [LARGE SCALE GENOMIC DNA]</scope>
    <source>
        <strain evidence="4 5">CBS 675.73</strain>
    </source>
</reference>
<dbReference type="EMBL" id="QEAP01000657">
    <property type="protein sequence ID" value="TPX61774.1"/>
    <property type="molecule type" value="Genomic_DNA"/>
</dbReference>
<evidence type="ECO:0000256" key="2">
    <source>
        <dbReference type="ARBA" id="ARBA00038251"/>
    </source>
</evidence>
<evidence type="ECO:0000313" key="5">
    <source>
        <dbReference type="Proteomes" id="UP000320333"/>
    </source>
</evidence>
<gene>
    <name evidence="4" type="ORF">CcCBS67573_g08892</name>
</gene>
<dbReference type="PANTHER" id="PTHR23083">
    <property type="entry name" value="TETRATRICOPEPTIDE REPEAT PROTEIN, TPR"/>
    <property type="match status" value="1"/>
</dbReference>
<dbReference type="InterPro" id="IPR051722">
    <property type="entry name" value="Endocytosis_PI4K-reg_protein"/>
</dbReference>
<protein>
    <submittedName>
        <fullName evidence="4">Uncharacterized protein</fullName>
    </submittedName>
</protein>
<dbReference type="SUPFAM" id="SSF48452">
    <property type="entry name" value="TPR-like"/>
    <property type="match status" value="1"/>
</dbReference>
<dbReference type="STRING" id="246404.A0A507EDA2"/>
<dbReference type="PANTHER" id="PTHR23083:SF464">
    <property type="entry name" value="TETRATRICOPEPTIDE REPEAT DOMAIN 7, ISOFORM A"/>
    <property type="match status" value="1"/>
</dbReference>
<feature type="region of interest" description="Disordered" evidence="3">
    <location>
        <begin position="889"/>
        <end position="919"/>
    </location>
</feature>
<proteinExistence type="inferred from homology"/>
<dbReference type="Gene3D" id="1.25.40.10">
    <property type="entry name" value="Tetratricopeptide repeat domain"/>
    <property type="match status" value="1"/>
</dbReference>
<dbReference type="InterPro" id="IPR011990">
    <property type="entry name" value="TPR-like_helical_dom_sf"/>
</dbReference>
<sequence>MSVDILRSLGLHRLLAPLPKDAARTKPSSASLYADITGIAVPKRDLDLSAIEAFLSDLDHEIISHELSPNLQYNPLSNSTAAELDALKAGLSASMKADSDPIFRMHGLILFARISLASGRPAETISLLQEEVLKADVQGKRRIDILADSAGVYNQILYLIAPCVLGQAFLAIQDWSQASTCLDLAASFMSKKPFAPPSITAITHAEVRKIAHASMEISADEWTAWSEEVMYLIVGLSRQKNEHAHLIETAKKYNFAFAQLPIPFCPSKRTTVLRSYLSALATEPSAEPNSQIPQTDEPIASEKLHPFKSKSPFSGLSASQIIFPPQISESVATEFQTLLPLYESLAVQACPFPQFAGGNDAAKQKLMDVRHERVVEMFEWSAIIEFCTGENGVWESVERGYRVIEIMYRATKHTFQNLKMLRYLAHAFSSLLGHLCDSASDAEVSEALLAFKAYNELYTKRRNEAVQDAKKHDVEFSGIVAEESAADAVGVLIGGARVCLAWFRGDDNLLDTARIYVDHALEILNADKSSKISKKDMQKLLARVHNVRGVVYGELGLEVTSSHARKDFQTNALHALRESAQCHEAGDSKSDWNLLYQTALQLGEMGEIPAAIQAIQESLQISSTSVSSWHLLSLLLSSLRRYEQASDVCEAGWKEALEVAPSVVAISDESSDDSEAIIVWDSIPVRVKEDLFNLKLTQLSIMRKMEGPKAALEALQPLFSLFSQMFTPLIRSMDTTNQQPQIPSLAVTPVAYSYASSDASFTRESPKFERAEKTPSTTPTIGAGAQHSRMSTEATGKNVAIAVSPPYFGYSFRMYDLQICLWMMAASLYTDLDCFVDAQLALAEAEQLAKTLVALDQKVRGRESLLFKGSGSVGGSTGFLSEAHIPMPAKQAKRGGGVVRAPPTTATNKRQEESSSPKSWNLADSTLRRVLADVCFGNAMLKAARFRNAATPRKVTLISKYQSTDLDDDTVLQEGRTRRPSVHSTFTIKHGTTSSTRSLGSIKAKSASIKGSSHSLAANLNPSTGRLRTGSPASTHSHAGSTMPSAVQQEPPVSLDMIINELHACLALDGHHIPACVELARCYQMKKSDAAAEAEYWFEQACKRSKMRGSGSGSRGLSSYFGGLTGPFGFECWSGLGATLKDSAVLGEDVNASRLKEAKECFLFAVQMDRVVTVRGLQCLNRLSE</sequence>
<feature type="compositionally biased region" description="Polar residues" evidence="3">
    <location>
        <begin position="1018"/>
        <end position="1048"/>
    </location>
</feature>
<name>A0A507EDA2_9FUNG</name>
<comment type="similarity">
    <text evidence="2">Belongs to the YPP1 family.</text>
</comment>
<comment type="caution">
    <text evidence="4">The sequence shown here is derived from an EMBL/GenBank/DDBJ whole genome shotgun (WGS) entry which is preliminary data.</text>
</comment>
<feature type="region of interest" description="Disordered" evidence="3">
    <location>
        <begin position="1013"/>
        <end position="1049"/>
    </location>
</feature>
<keyword evidence="5" id="KW-1185">Reference proteome</keyword>
<dbReference type="AlphaFoldDB" id="A0A507EDA2"/>
<dbReference type="Proteomes" id="UP000320333">
    <property type="component" value="Unassembled WGS sequence"/>
</dbReference>
<evidence type="ECO:0000256" key="1">
    <source>
        <dbReference type="ARBA" id="ARBA00002550"/>
    </source>
</evidence>
<accession>A0A507EDA2</accession>
<feature type="region of interest" description="Disordered" evidence="3">
    <location>
        <begin position="765"/>
        <end position="787"/>
    </location>
</feature>
<evidence type="ECO:0000313" key="4">
    <source>
        <dbReference type="EMBL" id="TPX61774.1"/>
    </source>
</evidence>
<evidence type="ECO:0000256" key="3">
    <source>
        <dbReference type="SAM" id="MobiDB-lite"/>
    </source>
</evidence>
<comment type="function">
    <text evidence="1">Involved in endocytosis.</text>
</comment>
<organism evidence="4 5">
    <name type="scientific">Chytriomyces confervae</name>
    <dbReference type="NCBI Taxonomy" id="246404"/>
    <lineage>
        <taxon>Eukaryota</taxon>
        <taxon>Fungi</taxon>
        <taxon>Fungi incertae sedis</taxon>
        <taxon>Chytridiomycota</taxon>
        <taxon>Chytridiomycota incertae sedis</taxon>
        <taxon>Chytridiomycetes</taxon>
        <taxon>Chytridiales</taxon>
        <taxon>Chytriomycetaceae</taxon>
        <taxon>Chytriomyces</taxon>
    </lineage>
</organism>